<evidence type="ECO:0000259" key="4">
    <source>
        <dbReference type="PROSITE" id="PS50987"/>
    </source>
</evidence>
<organism evidence="5 6">
    <name type="scientific">Massilia agri</name>
    <dbReference type="NCBI Taxonomy" id="1886785"/>
    <lineage>
        <taxon>Bacteria</taxon>
        <taxon>Pseudomonadati</taxon>
        <taxon>Pseudomonadota</taxon>
        <taxon>Betaproteobacteria</taxon>
        <taxon>Burkholderiales</taxon>
        <taxon>Oxalobacteraceae</taxon>
        <taxon>Telluria group</taxon>
        <taxon>Massilia</taxon>
    </lineage>
</organism>
<keyword evidence="2" id="KW-0238">DNA-binding</keyword>
<dbReference type="InterPro" id="IPR036388">
    <property type="entry name" value="WH-like_DNA-bd_sf"/>
</dbReference>
<keyword evidence="3" id="KW-0804">Transcription</keyword>
<dbReference type="RefSeq" id="WP_258829117.1">
    <property type="nucleotide sequence ID" value="NZ_JANUHA010000012.1"/>
</dbReference>
<dbReference type="Pfam" id="PF12840">
    <property type="entry name" value="HTH_20"/>
    <property type="match status" value="1"/>
</dbReference>
<reference evidence="5 6" key="1">
    <citation type="submission" date="2022-08" db="EMBL/GenBank/DDBJ databases">
        <title>Reclassification of Massilia species as members of the genera Telluria, Duganella, Pseudoduganella, Mokoshia gen. nov. and Zemynaea gen. nov. using orthogonal and non-orthogonal genome-based approaches.</title>
        <authorList>
            <person name="Bowman J.P."/>
        </authorList>
    </citation>
    <scope>NUCLEOTIDE SEQUENCE [LARGE SCALE GENOMIC DNA]</scope>
    <source>
        <strain evidence="5 6">JCM 31661</strain>
    </source>
</reference>
<name>A0ABT2APC9_9BURK</name>
<dbReference type="NCBIfam" id="NF033788">
    <property type="entry name" value="HTH_metalloreg"/>
    <property type="match status" value="1"/>
</dbReference>
<dbReference type="PROSITE" id="PS50987">
    <property type="entry name" value="HTH_ARSR_2"/>
    <property type="match status" value="1"/>
</dbReference>
<gene>
    <name evidence="5" type="ORF">NX780_17100</name>
</gene>
<keyword evidence="1" id="KW-0805">Transcription regulation</keyword>
<dbReference type="PANTHER" id="PTHR43132">
    <property type="entry name" value="ARSENICAL RESISTANCE OPERON REPRESSOR ARSR-RELATED"/>
    <property type="match status" value="1"/>
</dbReference>
<dbReference type="SMART" id="SM00418">
    <property type="entry name" value="HTH_ARSR"/>
    <property type="match status" value="1"/>
</dbReference>
<proteinExistence type="predicted"/>
<protein>
    <submittedName>
        <fullName evidence="5">Helix-turn-helix domain-containing protein</fullName>
    </submittedName>
</protein>
<sequence length="109" mass="11201">MDTKAAIAALAALAQESRLATFRLLVQAGPAGMAASRIAEALGIPASSLSFHLKELSHAGLIAPRQEGRFLIYAAQFGAMNGLLAFLTENCCGGNPCVPACEPTCNATP</sequence>
<dbReference type="InterPro" id="IPR011991">
    <property type="entry name" value="ArsR-like_HTH"/>
</dbReference>
<dbReference type="EMBL" id="JANUHA010000012">
    <property type="protein sequence ID" value="MCS0598069.1"/>
    <property type="molecule type" value="Genomic_DNA"/>
</dbReference>
<accession>A0ABT2APC9</accession>
<dbReference type="InterPro" id="IPR001845">
    <property type="entry name" value="HTH_ArsR_DNA-bd_dom"/>
</dbReference>
<feature type="domain" description="HTH arsR-type" evidence="4">
    <location>
        <begin position="1"/>
        <end position="95"/>
    </location>
</feature>
<evidence type="ECO:0000313" key="6">
    <source>
        <dbReference type="Proteomes" id="UP001206572"/>
    </source>
</evidence>
<comment type="caution">
    <text evidence="5">The sequence shown here is derived from an EMBL/GenBank/DDBJ whole genome shotgun (WGS) entry which is preliminary data.</text>
</comment>
<dbReference type="InterPro" id="IPR051011">
    <property type="entry name" value="Metal_resp_trans_reg"/>
</dbReference>
<dbReference type="CDD" id="cd00090">
    <property type="entry name" value="HTH_ARSR"/>
    <property type="match status" value="1"/>
</dbReference>
<evidence type="ECO:0000313" key="5">
    <source>
        <dbReference type="EMBL" id="MCS0598069.1"/>
    </source>
</evidence>
<dbReference type="PANTHER" id="PTHR43132:SF2">
    <property type="entry name" value="ARSENICAL RESISTANCE OPERON REPRESSOR ARSR-RELATED"/>
    <property type="match status" value="1"/>
</dbReference>
<dbReference type="Gene3D" id="1.10.10.10">
    <property type="entry name" value="Winged helix-like DNA-binding domain superfamily/Winged helix DNA-binding domain"/>
    <property type="match status" value="1"/>
</dbReference>
<dbReference type="InterPro" id="IPR036390">
    <property type="entry name" value="WH_DNA-bd_sf"/>
</dbReference>
<evidence type="ECO:0000256" key="2">
    <source>
        <dbReference type="ARBA" id="ARBA00023125"/>
    </source>
</evidence>
<evidence type="ECO:0000256" key="3">
    <source>
        <dbReference type="ARBA" id="ARBA00023163"/>
    </source>
</evidence>
<dbReference type="Proteomes" id="UP001206572">
    <property type="component" value="Unassembled WGS sequence"/>
</dbReference>
<dbReference type="PRINTS" id="PR00778">
    <property type="entry name" value="HTHARSR"/>
</dbReference>
<keyword evidence="6" id="KW-1185">Reference proteome</keyword>
<evidence type="ECO:0000256" key="1">
    <source>
        <dbReference type="ARBA" id="ARBA00023015"/>
    </source>
</evidence>
<dbReference type="SUPFAM" id="SSF46785">
    <property type="entry name" value="Winged helix' DNA-binding domain"/>
    <property type="match status" value="1"/>
</dbReference>